<feature type="region of interest" description="Disordered" evidence="1">
    <location>
        <begin position="370"/>
        <end position="436"/>
    </location>
</feature>
<feature type="region of interest" description="Disordered" evidence="1">
    <location>
        <begin position="1224"/>
        <end position="1256"/>
    </location>
</feature>
<feature type="region of interest" description="Disordered" evidence="1">
    <location>
        <begin position="224"/>
        <end position="277"/>
    </location>
</feature>
<dbReference type="PANTHER" id="PTHR31008">
    <property type="entry name" value="COP1-INTERACTING PROTEIN-RELATED"/>
    <property type="match status" value="1"/>
</dbReference>
<evidence type="ECO:0000313" key="2">
    <source>
        <dbReference type="EMBL" id="CAG1858681.1"/>
    </source>
</evidence>
<name>A0A8D7B1V0_MUSAM</name>
<feature type="compositionally biased region" description="Low complexity" evidence="1">
    <location>
        <begin position="234"/>
        <end position="245"/>
    </location>
</feature>
<sequence>MDSNSPLDHAVFQLSPRRSRCELFISGNGKTEKLASGLLNSFITHLKVAEQQAAQGGKSIKLEVQRSTNGDSWFNKGTLERFVRFVSTPEVLELANAYDAEMSQLEGARRIYSQGAGDPLAGTLGMFFFFFFFVSACYSKCAVDTSTTATVDTTKMELLRTIDLRLTTLEQDLATACARAFSAGFSIENVSELLLFAEYFDADHLNEACKKFILLSQRHPELIGKQQQSKAMESSANGNIRSSSSLDTDMSIDEPELVHGGGGKPPDGDGLQLHNPNVSKPSHFNTTPLSGTSQQAKLIKQRLEGAMLEQPVPPASSANVPAQSGGASFRRLSVQDRINLFEGKQKEQSASSRNISTAGVINKVLAGKGEQQRLPSDVSEKSVLRRWSGASDMSIDPSSSSSKSFNDQKESGSDVGTPTSANLQLQSMSKTEEAEVSGFEDTATSQCWLDLEKSTTDTSSYSLLLSQSQFKASPSTGDCTDDEDIKFSLNKGKQFLERGQDACYLSASMSRMKYCGSGDQDASMVHQKGFLGTSSNAGLKDYAVCHIQLKAEDQVQIEDQKTLLDISQPVLCVTKQVRSRDQESLQTETREVPSRATSAGIKDQPKVVNQFWTFEKRVNPLVKPKGPSDSPVQFGNSSVLSSENNLLAYQSEGKTSPSRVEEEGGGNAAASHATFGSSLVKTKEDTDHQGINWHQAVNPERCVDEIADTKINCMPAVPLRKAKEMLEMVEPPSAHLAGQLQVARPSKGNQELNDELRMKANELEKHFAEHKLRTLSEQTASSRRNRPVNVQDKHVPMAVEKTLAVALPGQLPETNPLRETSNSEIDFDANFLLKMVSNEENDSHINQALGTLSPSDDSRGKFYYKYMQKRNAKLQEEWGIKGAQKEAKMKAMHDSLDCSQAEMNSIYSGSADRQCSRYRHRRVEKLRYFSNNPALRSENQQAVKSVQEEEDLEEVREQVDNGQDISFNDLFGDNASEITNLMELLSMKTLSSSTPWTEVKPSVKSIKSVPIKCRTQTENPLAESLPNFSDFIKENAKPFTDNNRVSTREKRKIFSRSKIIIEAANLVKEEKPQRSHSMRKRTARPSELKDLSSLNSDTADLTPLGVSKGPTNANFIDKVQRSREAKSLIRKEKVTGLGLGANIHKPKTCKVSKVKKNGLVFEGIVHREDSSSLVKDVLETEISLAKGDAKAVDFLILDCEKPRNNQGYNSSDIFGSENDVQRSLSQADYDTVPDSPIFSTSTRNEQESPGESPHSWDLHLHQSFSGVHEASEIHASIDSPVGSPASWNLHPLNQTMETDASRMRKKWGTAQMPMIVANASQQSCMDVTEGFKRILKFGRKSKGVESQVTNWVSALTASEGGDETIDGHDLAAQPENDLWKPKMEHALPHDRFTDGEIFPEQALSLRSSIPNPPANFKLRKDNLSGSSLKAPRSFFSLSSFRSKESKPR</sequence>
<feature type="compositionally biased region" description="Low complexity" evidence="1">
    <location>
        <begin position="388"/>
        <end position="405"/>
    </location>
</feature>
<accession>A0A8D7B1V0</accession>
<dbReference type="CDD" id="cd14733">
    <property type="entry name" value="BACK"/>
    <property type="match status" value="1"/>
</dbReference>
<evidence type="ECO:0000256" key="1">
    <source>
        <dbReference type="SAM" id="MobiDB-lite"/>
    </source>
</evidence>
<feature type="region of interest" description="Disordered" evidence="1">
    <location>
        <begin position="1069"/>
        <end position="1106"/>
    </location>
</feature>
<gene>
    <name evidence="2" type="ORF">GSMUA_289760.1</name>
</gene>
<protein>
    <submittedName>
        <fullName evidence="2">(wild Malaysian banana) hypothetical protein</fullName>
    </submittedName>
</protein>
<proteinExistence type="predicted"/>
<dbReference type="EMBL" id="HG996466">
    <property type="protein sequence ID" value="CAG1858681.1"/>
    <property type="molecule type" value="Genomic_DNA"/>
</dbReference>
<reference evidence="2" key="1">
    <citation type="submission" date="2021-03" db="EMBL/GenBank/DDBJ databases">
        <authorList>
            <consortium name="Genoscope - CEA"/>
            <person name="William W."/>
        </authorList>
    </citation>
    <scope>NUCLEOTIDE SEQUENCE</scope>
    <source>
        <strain evidence="2">Doubled-haploid Pahang</strain>
    </source>
</reference>
<feature type="region of interest" description="Disordered" evidence="1">
    <location>
        <begin position="1406"/>
        <end position="1428"/>
    </location>
</feature>
<feature type="region of interest" description="Disordered" evidence="1">
    <location>
        <begin position="650"/>
        <end position="672"/>
    </location>
</feature>
<feature type="compositionally biased region" description="Basic residues" evidence="1">
    <location>
        <begin position="1074"/>
        <end position="1083"/>
    </location>
</feature>
<organism evidence="2">
    <name type="scientific">Musa acuminata subsp. malaccensis</name>
    <name type="common">Wild banana</name>
    <name type="synonym">Musa malaccensis</name>
    <dbReference type="NCBI Taxonomy" id="214687"/>
    <lineage>
        <taxon>Eukaryota</taxon>
        <taxon>Viridiplantae</taxon>
        <taxon>Streptophyta</taxon>
        <taxon>Embryophyta</taxon>
        <taxon>Tracheophyta</taxon>
        <taxon>Spermatophyta</taxon>
        <taxon>Magnoliopsida</taxon>
        <taxon>Liliopsida</taxon>
        <taxon>Zingiberales</taxon>
        <taxon>Musaceae</taxon>
        <taxon>Musa</taxon>
    </lineage>
</organism>
<feature type="compositionally biased region" description="Polar residues" evidence="1">
    <location>
        <begin position="414"/>
        <end position="429"/>
    </location>
</feature>
<feature type="compositionally biased region" description="Polar residues" evidence="1">
    <location>
        <begin position="1237"/>
        <end position="1249"/>
    </location>
</feature>
<dbReference type="PANTHER" id="PTHR31008:SF15">
    <property type="entry name" value="GPI-ANCHORED ADHESIN-LIKE PROTEIN"/>
    <property type="match status" value="1"/>
</dbReference>